<comment type="similarity">
    <text evidence="1">Belongs to the EXO5 family.</text>
</comment>
<dbReference type="InterPro" id="IPR019190">
    <property type="entry name" value="EXOV"/>
</dbReference>
<dbReference type="GO" id="GO:0005634">
    <property type="term" value="C:nucleus"/>
    <property type="evidence" value="ECO:0007669"/>
    <property type="project" value="TreeGrafter"/>
</dbReference>
<evidence type="ECO:0000313" key="3">
    <source>
        <dbReference type="Proteomes" id="UP000265520"/>
    </source>
</evidence>
<accession>A0A392Q2Q3</accession>
<sequence>TLDDVVRYYRNTYMMLSPANDELLLRYEYQKDHSLLCEDKFTYDSEWLKNQIRSCLEFWLGEREAAYVHEEERWKCRFCQYATVCPAYTDNKGMNANTSNDSKAKEV</sequence>
<organism evidence="2 3">
    <name type="scientific">Trifolium medium</name>
    <dbReference type="NCBI Taxonomy" id="97028"/>
    <lineage>
        <taxon>Eukaryota</taxon>
        <taxon>Viridiplantae</taxon>
        <taxon>Streptophyta</taxon>
        <taxon>Embryophyta</taxon>
        <taxon>Tracheophyta</taxon>
        <taxon>Spermatophyta</taxon>
        <taxon>Magnoliopsida</taxon>
        <taxon>eudicotyledons</taxon>
        <taxon>Gunneridae</taxon>
        <taxon>Pentapetalae</taxon>
        <taxon>rosids</taxon>
        <taxon>fabids</taxon>
        <taxon>Fabales</taxon>
        <taxon>Fabaceae</taxon>
        <taxon>Papilionoideae</taxon>
        <taxon>50 kb inversion clade</taxon>
        <taxon>NPAAA clade</taxon>
        <taxon>Hologalegina</taxon>
        <taxon>IRL clade</taxon>
        <taxon>Trifolieae</taxon>
        <taxon>Trifolium</taxon>
    </lineage>
</organism>
<dbReference type="GO" id="GO:0036297">
    <property type="term" value="P:interstrand cross-link repair"/>
    <property type="evidence" value="ECO:0007669"/>
    <property type="project" value="TreeGrafter"/>
</dbReference>
<name>A0A392Q2Q3_9FABA</name>
<dbReference type="AlphaFoldDB" id="A0A392Q2Q3"/>
<dbReference type="EMBL" id="LXQA010105797">
    <property type="protein sequence ID" value="MCI17525.1"/>
    <property type="molecule type" value="Genomic_DNA"/>
</dbReference>
<dbReference type="PANTHER" id="PTHR14464">
    <property type="entry name" value="EXONUCLEASE V"/>
    <property type="match status" value="1"/>
</dbReference>
<keyword evidence="2" id="KW-0269">Exonuclease</keyword>
<reference evidence="2 3" key="1">
    <citation type="journal article" date="2018" name="Front. Plant Sci.">
        <title>Red Clover (Trifolium pratense) and Zigzag Clover (T. medium) - A Picture of Genomic Similarities and Differences.</title>
        <authorList>
            <person name="Dluhosova J."/>
            <person name="Istvanek J."/>
            <person name="Nedelnik J."/>
            <person name="Repkova J."/>
        </authorList>
    </citation>
    <scope>NUCLEOTIDE SEQUENCE [LARGE SCALE GENOMIC DNA]</scope>
    <source>
        <strain evidence="3">cv. 10/8</strain>
        <tissue evidence="2">Leaf</tissue>
    </source>
</reference>
<dbReference type="Pfam" id="PF09810">
    <property type="entry name" value="Exo5"/>
    <property type="match status" value="1"/>
</dbReference>
<comment type="caution">
    <text evidence="2">The sequence shown here is derived from an EMBL/GenBank/DDBJ whole genome shotgun (WGS) entry which is preliminary data.</text>
</comment>
<dbReference type="GO" id="GO:0045145">
    <property type="term" value="F:single-stranded DNA 5'-3' DNA exonuclease activity"/>
    <property type="evidence" value="ECO:0007669"/>
    <property type="project" value="InterPro"/>
</dbReference>
<evidence type="ECO:0000313" key="2">
    <source>
        <dbReference type="EMBL" id="MCI17525.1"/>
    </source>
</evidence>
<protein>
    <submittedName>
        <fullName evidence="2">Exonuclease V chloroplastic-like</fullName>
    </submittedName>
</protein>
<keyword evidence="3" id="KW-1185">Reference proteome</keyword>
<feature type="non-terminal residue" evidence="2">
    <location>
        <position position="1"/>
    </location>
</feature>
<keyword evidence="2" id="KW-0540">Nuclease</keyword>
<proteinExistence type="inferred from homology"/>
<dbReference type="PANTHER" id="PTHR14464:SF4">
    <property type="entry name" value="EXONUCLEASE V"/>
    <property type="match status" value="1"/>
</dbReference>
<keyword evidence="2" id="KW-0378">Hydrolase</keyword>
<dbReference type="Proteomes" id="UP000265520">
    <property type="component" value="Unassembled WGS sequence"/>
</dbReference>
<evidence type="ECO:0000256" key="1">
    <source>
        <dbReference type="ARBA" id="ARBA00009797"/>
    </source>
</evidence>